<organism evidence="2 3">
    <name type="scientific">Massilia antarctica</name>
    <dbReference type="NCBI Taxonomy" id="2765360"/>
    <lineage>
        <taxon>Bacteria</taxon>
        <taxon>Pseudomonadati</taxon>
        <taxon>Pseudomonadota</taxon>
        <taxon>Betaproteobacteria</taxon>
        <taxon>Burkholderiales</taxon>
        <taxon>Oxalobacteraceae</taxon>
        <taxon>Telluria group</taxon>
        <taxon>Massilia</taxon>
    </lineage>
</organism>
<protein>
    <submittedName>
        <fullName evidence="2">DUF4034 domain-containing protein</fullName>
    </submittedName>
</protein>
<dbReference type="EMBL" id="CP065053">
    <property type="protein sequence ID" value="QPI51399.1"/>
    <property type="molecule type" value="Genomic_DNA"/>
</dbReference>
<sequence length="360" mass="40683">MKRNWQQITIISAFSLAMLSTAQSVHACTQNNHIRPADVASDAVHTLLEEKNYKKLDELYKEYSKERAATPDGIAALSVFFKGIAQSVNICAKLKPTEEDWLAHQATLAAWIKSSPKSTGAKLALALSSVDYAWFARGNGVSSTVSPASRQLFVQRMDGAKRQFDKLAAVGKNNPAWYAGMLTIGLAQGWEAAKFDALYEKAVKLDPYYIDVHYTNIEYHAEKWYGSDEERDSAISRTADLTKERLGQTMYARLNWTVSESWSIFKNGNVSWERMKTGFEDYLNLFSDPRTRNGYAMYACLANDRTTLKQQLDLLGEQANQKAWGNNYKYAYCTALAKMVGIEKVPKCFKFDNMDEYDCD</sequence>
<reference evidence="2 3" key="1">
    <citation type="submission" date="2020-11" db="EMBL/GenBank/DDBJ databases">
        <authorList>
            <person name="Sun Q."/>
        </authorList>
    </citation>
    <scope>NUCLEOTIDE SEQUENCE [LARGE SCALE GENOMIC DNA]</scope>
    <source>
        <strain evidence="2 3">P8398</strain>
    </source>
</reference>
<feature type="signal peptide" evidence="1">
    <location>
        <begin position="1"/>
        <end position="27"/>
    </location>
</feature>
<keyword evidence="3" id="KW-1185">Reference proteome</keyword>
<proteinExistence type="predicted"/>
<name>A0AA48WH84_9BURK</name>
<evidence type="ECO:0000256" key="1">
    <source>
        <dbReference type="SAM" id="SignalP"/>
    </source>
</evidence>
<dbReference type="RefSeq" id="WP_206090998.1">
    <property type="nucleotide sequence ID" value="NZ_CP065053.1"/>
</dbReference>
<evidence type="ECO:0000313" key="2">
    <source>
        <dbReference type="EMBL" id="QPI51399.1"/>
    </source>
</evidence>
<accession>A0AA48WH84</accession>
<evidence type="ECO:0000313" key="3">
    <source>
        <dbReference type="Proteomes" id="UP000662888"/>
    </source>
</evidence>
<feature type="chain" id="PRO_5045742944" evidence="1">
    <location>
        <begin position="28"/>
        <end position="360"/>
    </location>
</feature>
<dbReference type="Proteomes" id="UP000662888">
    <property type="component" value="Chromosome"/>
</dbReference>
<keyword evidence="1" id="KW-0732">Signal</keyword>
<gene>
    <name evidence="2" type="ORF">IV454_07745</name>
</gene>